<dbReference type="HAMAP" id="MF_01200_B">
    <property type="entry name" value="OMPdecase_type1_B"/>
    <property type="match status" value="1"/>
</dbReference>
<feature type="binding site" evidence="7 9">
    <location>
        <position position="35"/>
    </location>
    <ligand>
        <name>substrate</name>
    </ligand>
</feature>
<evidence type="ECO:0000256" key="10">
    <source>
        <dbReference type="RuleBase" id="RU000512"/>
    </source>
</evidence>
<comment type="function">
    <text evidence="1 7">Catalyzes the decarboxylation of orotidine 5'-monophosphate (OMP) to uridine 5'-monophosphate (UMP).</text>
</comment>
<dbReference type="Pfam" id="PF00215">
    <property type="entry name" value="OMPdecase"/>
    <property type="match status" value="1"/>
</dbReference>
<feature type="active site" description="Proton donor" evidence="7">
    <location>
        <position position="64"/>
    </location>
</feature>
<feature type="active site" description="For OMPdecase activity" evidence="8">
    <location>
        <position position="67"/>
    </location>
</feature>
<evidence type="ECO:0000256" key="7">
    <source>
        <dbReference type="HAMAP-Rule" id="MF_01200"/>
    </source>
</evidence>
<protein>
    <recommendedName>
        <fullName evidence="7">Orotidine 5'-phosphate decarboxylase</fullName>
        <ecNumber evidence="7">4.1.1.23</ecNumber>
    </recommendedName>
    <alternativeName>
        <fullName evidence="7">OMP decarboxylase</fullName>
        <shortName evidence="7">OMPDCase</shortName>
        <shortName evidence="7">OMPdecase</shortName>
    </alternativeName>
</protein>
<reference evidence="12 13" key="1">
    <citation type="submission" date="2022-06" db="EMBL/GenBank/DDBJ databases">
        <title>Isolation of gut microbiota from human fecal samples.</title>
        <authorList>
            <person name="Pamer E.G."/>
            <person name="Barat B."/>
            <person name="Waligurski E."/>
            <person name="Medina S."/>
            <person name="Paddock L."/>
            <person name="Mostad J."/>
        </authorList>
    </citation>
    <scope>NUCLEOTIDE SEQUENCE [LARGE SCALE GENOMIC DNA]</scope>
    <source>
        <strain evidence="12 13">DFI.9.90</strain>
    </source>
</reference>
<comment type="catalytic activity">
    <reaction evidence="6 7 10">
        <text>orotidine 5'-phosphate + H(+) = UMP + CO2</text>
        <dbReference type="Rhea" id="RHEA:11596"/>
        <dbReference type="ChEBI" id="CHEBI:15378"/>
        <dbReference type="ChEBI" id="CHEBI:16526"/>
        <dbReference type="ChEBI" id="CHEBI:57538"/>
        <dbReference type="ChEBI" id="CHEBI:57865"/>
        <dbReference type="EC" id="4.1.1.23"/>
    </reaction>
</comment>
<feature type="binding site" evidence="7 9">
    <location>
        <position position="181"/>
    </location>
    <ligand>
        <name>substrate</name>
    </ligand>
</feature>
<dbReference type="InterPro" id="IPR011060">
    <property type="entry name" value="RibuloseP-bd_barrel"/>
</dbReference>
<keyword evidence="5 7" id="KW-0456">Lyase</keyword>
<evidence type="ECO:0000259" key="11">
    <source>
        <dbReference type="SMART" id="SM00934"/>
    </source>
</evidence>
<evidence type="ECO:0000256" key="8">
    <source>
        <dbReference type="PIRSR" id="PIRSR614732-1"/>
    </source>
</evidence>
<dbReference type="GO" id="GO:0044205">
    <property type="term" value="P:'de novo' UMP biosynthetic process"/>
    <property type="evidence" value="ECO:0007669"/>
    <property type="project" value="UniProtKB-UniRule"/>
</dbReference>
<dbReference type="SUPFAM" id="SSF51366">
    <property type="entry name" value="Ribulose-phoshate binding barrel"/>
    <property type="match status" value="1"/>
</dbReference>
<feature type="active site" description="For OMPdecase activity" evidence="8">
    <location>
        <position position="64"/>
    </location>
</feature>
<dbReference type="GO" id="GO:0006207">
    <property type="term" value="P:'de novo' pyrimidine nucleobase biosynthetic process"/>
    <property type="evidence" value="ECO:0007669"/>
    <property type="project" value="InterPro"/>
</dbReference>
<accession>A0AAW5K0R9</accession>
<evidence type="ECO:0000313" key="13">
    <source>
        <dbReference type="Proteomes" id="UP001205919"/>
    </source>
</evidence>
<evidence type="ECO:0000256" key="3">
    <source>
        <dbReference type="ARBA" id="ARBA00022793"/>
    </source>
</evidence>
<comment type="pathway">
    <text evidence="2 7 10">Pyrimidine metabolism; UMP biosynthesis via de novo pathway; UMP from orotate: step 2/2.</text>
</comment>
<gene>
    <name evidence="7 12" type="primary">pyrF</name>
    <name evidence="12" type="ORF">NE630_03565</name>
</gene>
<sequence>MENSNCGLIVALDLPALDDARRFLDRLDKATKYVKVGPRLYALGGASFAKEIIGRGYELFLDLKLHDIPNTVASAVEPLSELGLWALTIHTSGGYEMMARSAAMRDKTGSRMKLLGITVLTSLGGELWSDVHPGCDMRQALIGRAETAQRAGLDGIVCSPLDLELLRGRAENLLRVVPGIRAKKVSTEDQTRVATAKDAAEAGASYIVVGRPILEAADPIAAAKDILKTLGEASHR</sequence>
<dbReference type="GO" id="GO:0004590">
    <property type="term" value="F:orotidine-5'-phosphate decarboxylase activity"/>
    <property type="evidence" value="ECO:0007669"/>
    <property type="project" value="UniProtKB-UniRule"/>
</dbReference>
<dbReference type="InterPro" id="IPR018089">
    <property type="entry name" value="OMPdecase_AS"/>
</dbReference>
<dbReference type="InterPro" id="IPR014732">
    <property type="entry name" value="OMPdecase"/>
</dbReference>
<feature type="binding site" evidence="7 9">
    <location>
        <position position="210"/>
    </location>
    <ligand>
        <name>substrate</name>
    </ligand>
</feature>
<feature type="binding site" evidence="7 9">
    <location>
        <position position="211"/>
    </location>
    <ligand>
        <name>substrate</name>
    </ligand>
</feature>
<keyword evidence="4 7" id="KW-0665">Pyrimidine biosynthesis</keyword>
<dbReference type="GO" id="GO:0005829">
    <property type="term" value="C:cytosol"/>
    <property type="evidence" value="ECO:0007669"/>
    <property type="project" value="TreeGrafter"/>
</dbReference>
<dbReference type="InterPro" id="IPR047596">
    <property type="entry name" value="OMPdecase_bac"/>
</dbReference>
<dbReference type="PANTHER" id="PTHR32119">
    <property type="entry name" value="OROTIDINE 5'-PHOSPHATE DECARBOXYLASE"/>
    <property type="match status" value="1"/>
</dbReference>
<evidence type="ECO:0000313" key="12">
    <source>
        <dbReference type="EMBL" id="MCQ4813501.1"/>
    </source>
</evidence>
<evidence type="ECO:0000256" key="9">
    <source>
        <dbReference type="PIRSR" id="PIRSR614732-2"/>
    </source>
</evidence>
<feature type="binding site" evidence="7 9">
    <location>
        <position position="190"/>
    </location>
    <ligand>
        <name>substrate</name>
    </ligand>
</feature>
<evidence type="ECO:0000256" key="1">
    <source>
        <dbReference type="ARBA" id="ARBA00002356"/>
    </source>
</evidence>
<dbReference type="PANTHER" id="PTHR32119:SF2">
    <property type="entry name" value="OROTIDINE 5'-PHOSPHATE DECARBOXYLASE"/>
    <property type="match status" value="1"/>
</dbReference>
<dbReference type="Proteomes" id="UP001205919">
    <property type="component" value="Unassembled WGS sequence"/>
</dbReference>
<evidence type="ECO:0000256" key="5">
    <source>
        <dbReference type="ARBA" id="ARBA00023239"/>
    </source>
</evidence>
<dbReference type="InterPro" id="IPR013785">
    <property type="entry name" value="Aldolase_TIM"/>
</dbReference>
<feature type="binding site" evidence="7 9">
    <location>
        <position position="13"/>
    </location>
    <ligand>
        <name>substrate</name>
    </ligand>
</feature>
<organism evidence="12 13">
    <name type="scientific">Cloacibacillus evryensis</name>
    <dbReference type="NCBI Taxonomy" id="508460"/>
    <lineage>
        <taxon>Bacteria</taxon>
        <taxon>Thermotogati</taxon>
        <taxon>Synergistota</taxon>
        <taxon>Synergistia</taxon>
        <taxon>Synergistales</taxon>
        <taxon>Synergistaceae</taxon>
        <taxon>Cloacibacillus</taxon>
    </lineage>
</organism>
<comment type="caution">
    <text evidence="12">The sequence shown here is derived from an EMBL/GenBank/DDBJ whole genome shotgun (WGS) entry which is preliminary data.</text>
</comment>
<dbReference type="EMBL" id="JANFYT010000006">
    <property type="protein sequence ID" value="MCQ4813501.1"/>
    <property type="molecule type" value="Genomic_DNA"/>
</dbReference>
<keyword evidence="13" id="KW-1185">Reference proteome</keyword>
<dbReference type="InterPro" id="IPR001754">
    <property type="entry name" value="OMPdeCOase_dom"/>
</dbReference>
<dbReference type="EC" id="4.1.1.23" evidence="7"/>
<evidence type="ECO:0000256" key="4">
    <source>
        <dbReference type="ARBA" id="ARBA00022975"/>
    </source>
</evidence>
<comment type="subunit">
    <text evidence="7">Homodimer.</text>
</comment>
<keyword evidence="3 7" id="KW-0210">Decarboxylase</keyword>
<feature type="binding site" evidence="7 9">
    <location>
        <position position="121"/>
    </location>
    <ligand>
        <name>substrate</name>
    </ligand>
</feature>
<feature type="binding site" evidence="7">
    <location>
        <begin position="62"/>
        <end position="71"/>
    </location>
    <ligand>
        <name>substrate</name>
    </ligand>
</feature>
<dbReference type="SMART" id="SM00934">
    <property type="entry name" value="OMPdecase"/>
    <property type="match status" value="1"/>
</dbReference>
<dbReference type="Gene3D" id="3.20.20.70">
    <property type="entry name" value="Aldolase class I"/>
    <property type="match status" value="1"/>
</dbReference>
<evidence type="ECO:0000256" key="2">
    <source>
        <dbReference type="ARBA" id="ARBA00004861"/>
    </source>
</evidence>
<comment type="similarity">
    <text evidence="7">Belongs to the OMP decarboxylase family. Type 1 subfamily.</text>
</comment>
<dbReference type="NCBIfam" id="TIGR01740">
    <property type="entry name" value="pyrF"/>
    <property type="match status" value="1"/>
</dbReference>
<dbReference type="NCBIfam" id="NF001273">
    <property type="entry name" value="PRK00230.1"/>
    <property type="match status" value="1"/>
</dbReference>
<proteinExistence type="inferred from homology"/>
<feature type="active site" description="For OMPdecase activity" evidence="8">
    <location>
        <position position="62"/>
    </location>
</feature>
<dbReference type="RefSeq" id="WP_256181526.1">
    <property type="nucleotide sequence ID" value="NZ_DBEWVB010000171.1"/>
</dbReference>
<dbReference type="AlphaFoldDB" id="A0AAW5K0R9"/>
<feature type="domain" description="Orotidine 5'-phosphate decarboxylase" evidence="11">
    <location>
        <begin position="7"/>
        <end position="226"/>
    </location>
</feature>
<dbReference type="CDD" id="cd04725">
    <property type="entry name" value="OMP_decarboxylase_like"/>
    <property type="match status" value="1"/>
</dbReference>
<dbReference type="PROSITE" id="PS00156">
    <property type="entry name" value="OMPDECASE"/>
    <property type="match status" value="1"/>
</dbReference>
<evidence type="ECO:0000256" key="6">
    <source>
        <dbReference type="ARBA" id="ARBA00049157"/>
    </source>
</evidence>
<name>A0AAW5K0R9_9BACT</name>